<dbReference type="GO" id="GO:0003676">
    <property type="term" value="F:nucleic acid binding"/>
    <property type="evidence" value="ECO:0007669"/>
    <property type="project" value="InterPro"/>
</dbReference>
<dbReference type="SUPFAM" id="SSF53098">
    <property type="entry name" value="Ribonuclease H-like"/>
    <property type="match status" value="1"/>
</dbReference>
<dbReference type="Proteomes" id="UP001152795">
    <property type="component" value="Unassembled WGS sequence"/>
</dbReference>
<evidence type="ECO:0000256" key="2">
    <source>
        <dbReference type="SAM" id="MobiDB-lite"/>
    </source>
</evidence>
<dbReference type="PROSITE" id="PS50994">
    <property type="entry name" value="INTEGRASE"/>
    <property type="match status" value="1"/>
</dbReference>
<feature type="compositionally biased region" description="Polar residues" evidence="2">
    <location>
        <begin position="49"/>
        <end position="58"/>
    </location>
</feature>
<dbReference type="Gene3D" id="3.30.420.10">
    <property type="entry name" value="Ribonuclease H-like superfamily/Ribonuclease H"/>
    <property type="match status" value="1"/>
</dbReference>
<comment type="caution">
    <text evidence="4">The sequence shown here is derived from an EMBL/GenBank/DDBJ whole genome shotgun (WGS) entry which is preliminary data.</text>
</comment>
<dbReference type="OrthoDB" id="6435681at2759"/>
<dbReference type="InterPro" id="IPR012337">
    <property type="entry name" value="RNaseH-like_sf"/>
</dbReference>
<accession>A0A6S7FJF1</accession>
<reference evidence="4" key="1">
    <citation type="submission" date="2020-04" db="EMBL/GenBank/DDBJ databases">
        <authorList>
            <person name="Alioto T."/>
            <person name="Alioto T."/>
            <person name="Gomez Garrido J."/>
        </authorList>
    </citation>
    <scope>NUCLEOTIDE SEQUENCE</scope>
    <source>
        <strain evidence="4">A484AB</strain>
    </source>
</reference>
<dbReference type="InterPro" id="IPR036397">
    <property type="entry name" value="RNaseH_sf"/>
</dbReference>
<dbReference type="PANTHER" id="PTHR37984:SF5">
    <property type="entry name" value="PROTEIN NYNRIN-LIKE"/>
    <property type="match status" value="1"/>
</dbReference>
<keyword evidence="1" id="KW-0175">Coiled coil</keyword>
<dbReference type="InterPro" id="IPR001584">
    <property type="entry name" value="Integrase_cat-core"/>
</dbReference>
<evidence type="ECO:0000313" key="4">
    <source>
        <dbReference type="EMBL" id="CAB3977607.1"/>
    </source>
</evidence>
<feature type="region of interest" description="Disordered" evidence="2">
    <location>
        <begin position="36"/>
        <end position="65"/>
    </location>
</feature>
<feature type="coiled-coil region" evidence="1">
    <location>
        <begin position="155"/>
        <end position="189"/>
    </location>
</feature>
<name>A0A6S7FJF1_PARCT</name>
<evidence type="ECO:0000313" key="5">
    <source>
        <dbReference type="Proteomes" id="UP001152795"/>
    </source>
</evidence>
<dbReference type="EMBL" id="CACRXK020000057">
    <property type="protein sequence ID" value="CAB3977607.1"/>
    <property type="molecule type" value="Genomic_DNA"/>
</dbReference>
<dbReference type="PANTHER" id="PTHR37984">
    <property type="entry name" value="PROTEIN CBG26694"/>
    <property type="match status" value="1"/>
</dbReference>
<dbReference type="InterPro" id="IPR050951">
    <property type="entry name" value="Retrovirus_Pol_polyprotein"/>
</dbReference>
<gene>
    <name evidence="4" type="ORF">PACLA_8A024958</name>
</gene>
<keyword evidence="5" id="KW-1185">Reference proteome</keyword>
<feature type="domain" description="Integrase catalytic" evidence="3">
    <location>
        <begin position="51"/>
        <end position="208"/>
    </location>
</feature>
<sequence>MKHYIKAQTDDMKSKLKLNQNRPAEYRLHLCRKLEKSRGRSSKQKVYSFKNTENPIQKNTEDLRNTARRKSSDFVLPYKTERLPKIKEISIVRYYNSTSFANVKPVLDSIFATFGKLHTVKIDNEPPFHGHQFREYAEKKEFYHHRITPRHPRANGEYERFMENLNEAIRIAKKENTDYKEKIDGMLEAYTPHSSKSKSPFELLFGRRMNKSCLACSIFVCVSRQNCAISSVN</sequence>
<organism evidence="4 5">
    <name type="scientific">Paramuricea clavata</name>
    <name type="common">Red gorgonian</name>
    <name type="synonym">Violescent sea-whip</name>
    <dbReference type="NCBI Taxonomy" id="317549"/>
    <lineage>
        <taxon>Eukaryota</taxon>
        <taxon>Metazoa</taxon>
        <taxon>Cnidaria</taxon>
        <taxon>Anthozoa</taxon>
        <taxon>Octocorallia</taxon>
        <taxon>Malacalcyonacea</taxon>
        <taxon>Plexauridae</taxon>
        <taxon>Paramuricea</taxon>
    </lineage>
</organism>
<protein>
    <submittedName>
        <fullName evidence="4">Uncharacterized protein K02A2.6-like</fullName>
    </submittedName>
</protein>
<dbReference type="GO" id="GO:0015074">
    <property type="term" value="P:DNA integration"/>
    <property type="evidence" value="ECO:0007669"/>
    <property type="project" value="InterPro"/>
</dbReference>
<evidence type="ECO:0000256" key="1">
    <source>
        <dbReference type="SAM" id="Coils"/>
    </source>
</evidence>
<dbReference type="AlphaFoldDB" id="A0A6S7FJF1"/>
<evidence type="ECO:0000259" key="3">
    <source>
        <dbReference type="PROSITE" id="PS50994"/>
    </source>
</evidence>
<proteinExistence type="predicted"/>